<proteinExistence type="predicted"/>
<dbReference type="InterPro" id="IPR052940">
    <property type="entry name" value="Carb_Esterase_6"/>
</dbReference>
<dbReference type="PANTHER" id="PTHR31988">
    <property type="entry name" value="ESTERASE, PUTATIVE (DUF303)-RELATED"/>
    <property type="match status" value="1"/>
</dbReference>
<feature type="domain" description="Amidohydrolase-related" evidence="3">
    <location>
        <begin position="274"/>
        <end position="530"/>
    </location>
</feature>
<dbReference type="Gene3D" id="3.40.50.1110">
    <property type="entry name" value="SGNH hydrolase"/>
    <property type="match status" value="1"/>
</dbReference>
<dbReference type="SUPFAM" id="SSF52266">
    <property type="entry name" value="SGNH hydrolase"/>
    <property type="match status" value="1"/>
</dbReference>
<evidence type="ECO:0000313" key="5">
    <source>
        <dbReference type="Proteomes" id="UP001374893"/>
    </source>
</evidence>
<keyword evidence="5" id="KW-1185">Reference proteome</keyword>
<dbReference type="Pfam" id="PF04909">
    <property type="entry name" value="Amidohydro_2"/>
    <property type="match status" value="1"/>
</dbReference>
<sequence length="534" mass="60340">MLQPIHLLHHLSVFLLVAFAIPGLACELCVDEPGGPPDDLQLFLLIGQSNMAGRAKIPDDAAGVIDRCFLLNEKNEWEPARNPLNRYSTTGKGAGMQKLGPGYGFVLKMLEEDPNLKIGLIVNARGGSKIESWVGEKPDLYWAARKRMKVAMKSGTLKGVLWHQGESNSERPDGYLDKLKTLVGNVRNDFGDTDLPFVAGQINNVPAINDQIAKLPEVCHATAFASSEGLKATDRWHFDTKSQLLLGERYAEQMLKLLAEQPAAAKPPEDVKFIDTHVHAMAVNEGGLDAVAKWMDERNVERCVVSPLNHKGSRAWTEEERSAMLANYAKYKGRIDRMCIIDPGEVGTVDEAVAILKREISDGAIAFGEHYGRDLMFDDPKNLLLYEACEKVGLPVMFHIDQNKNMVEPGMKRVDRVLEMFPDCKVIAHAYWWRQLGNGSCDRQLQEHPNLYADMSGHVVVNVLNRDRKYAREFLIRNQDKILWATDEGWWSFGSRDKQMNQHYTFFEELDLPEAVRYKIYRGNAEKLFGWEKE</sequence>
<keyword evidence="1" id="KW-0378">Hydrolase</keyword>
<dbReference type="InterPro" id="IPR005181">
    <property type="entry name" value="SASA"/>
</dbReference>
<dbReference type="SUPFAM" id="SSF51556">
    <property type="entry name" value="Metallo-dependent hydrolases"/>
    <property type="match status" value="1"/>
</dbReference>
<dbReference type="Pfam" id="PF03629">
    <property type="entry name" value="SASA"/>
    <property type="match status" value="1"/>
</dbReference>
<dbReference type="Gene3D" id="3.20.20.140">
    <property type="entry name" value="Metal-dependent hydrolases"/>
    <property type="match status" value="1"/>
</dbReference>
<gene>
    <name evidence="4" type="ORF">HAHE_18910</name>
</gene>
<evidence type="ECO:0000259" key="3">
    <source>
        <dbReference type="Pfam" id="PF04909"/>
    </source>
</evidence>
<dbReference type="InterPro" id="IPR036514">
    <property type="entry name" value="SGNH_hydro_sf"/>
</dbReference>
<organism evidence="4 5">
    <name type="scientific">Haloferula helveola</name>
    <dbReference type="NCBI Taxonomy" id="490095"/>
    <lineage>
        <taxon>Bacteria</taxon>
        <taxon>Pseudomonadati</taxon>
        <taxon>Verrucomicrobiota</taxon>
        <taxon>Verrucomicrobiia</taxon>
        <taxon>Verrucomicrobiales</taxon>
        <taxon>Verrucomicrobiaceae</taxon>
        <taxon>Haloferula</taxon>
    </lineage>
</organism>
<dbReference type="PANTHER" id="PTHR31988:SF19">
    <property type="entry name" value="9-O-ACETYL-N-ACETYLNEURAMINIC ACID DEACETYLASE-RELATED"/>
    <property type="match status" value="1"/>
</dbReference>
<dbReference type="InterPro" id="IPR032466">
    <property type="entry name" value="Metal_Hydrolase"/>
</dbReference>
<dbReference type="EMBL" id="AP024702">
    <property type="protein sequence ID" value="BCX47983.1"/>
    <property type="molecule type" value="Genomic_DNA"/>
</dbReference>
<evidence type="ECO:0000256" key="1">
    <source>
        <dbReference type="ARBA" id="ARBA00022801"/>
    </source>
</evidence>
<name>A0ABN6H4G7_9BACT</name>
<evidence type="ECO:0000313" key="4">
    <source>
        <dbReference type="EMBL" id="BCX47983.1"/>
    </source>
</evidence>
<accession>A0ABN6H4G7</accession>
<feature type="domain" description="Sialate O-acetylesterase" evidence="2">
    <location>
        <begin position="40"/>
        <end position="256"/>
    </location>
</feature>
<dbReference type="RefSeq" id="WP_338690497.1">
    <property type="nucleotide sequence ID" value="NZ_AP024702.1"/>
</dbReference>
<protein>
    <submittedName>
        <fullName evidence="4">Amidohydrolase</fullName>
    </submittedName>
</protein>
<dbReference type="InterPro" id="IPR006680">
    <property type="entry name" value="Amidohydro-rel"/>
</dbReference>
<evidence type="ECO:0000259" key="2">
    <source>
        <dbReference type="Pfam" id="PF03629"/>
    </source>
</evidence>
<reference evidence="4 5" key="1">
    <citation type="submission" date="2021-06" db="EMBL/GenBank/DDBJ databases">
        <title>Complete genome of Haloferula helveola possessing various polysaccharide degrading enzymes.</title>
        <authorList>
            <person name="Takami H."/>
            <person name="Huang C."/>
            <person name="Hamasaki K."/>
        </authorList>
    </citation>
    <scope>NUCLEOTIDE SEQUENCE [LARGE SCALE GENOMIC DNA]</scope>
    <source>
        <strain evidence="4 5">CN-1</strain>
    </source>
</reference>
<dbReference type="Proteomes" id="UP001374893">
    <property type="component" value="Chromosome"/>
</dbReference>